<dbReference type="KEGG" id="sna:Snas_3841"/>
<accession>D3PYR4</accession>
<dbReference type="Pfam" id="PF02080">
    <property type="entry name" value="TrkA_C"/>
    <property type="match status" value="1"/>
</dbReference>
<evidence type="ECO:0000313" key="11">
    <source>
        <dbReference type="Proteomes" id="UP000000844"/>
    </source>
</evidence>
<evidence type="ECO:0000256" key="3">
    <source>
        <dbReference type="ARBA" id="ARBA00022448"/>
    </source>
</evidence>
<comment type="similarity">
    <text evidence="2">Belongs to the AAE transporter (TC 2.A.81) family.</text>
</comment>
<feature type="transmembrane region" description="Helical" evidence="8">
    <location>
        <begin position="542"/>
        <end position="564"/>
    </location>
</feature>
<evidence type="ECO:0000256" key="1">
    <source>
        <dbReference type="ARBA" id="ARBA00004651"/>
    </source>
</evidence>
<dbReference type="SUPFAM" id="SSF116726">
    <property type="entry name" value="TrkA C-terminal domain-like"/>
    <property type="match status" value="2"/>
</dbReference>
<dbReference type="RefSeq" id="WP_013019068.1">
    <property type="nucleotide sequence ID" value="NC_013947.1"/>
</dbReference>
<evidence type="ECO:0000256" key="2">
    <source>
        <dbReference type="ARBA" id="ARBA00009854"/>
    </source>
</evidence>
<keyword evidence="3" id="KW-0813">Transport</keyword>
<protein>
    <submittedName>
        <fullName evidence="10">YidE/YbjL duplication</fullName>
    </submittedName>
</protein>
<dbReference type="InterPro" id="IPR050144">
    <property type="entry name" value="AAE_transporter"/>
</dbReference>
<feature type="transmembrane region" description="Helical" evidence="8">
    <location>
        <begin position="95"/>
        <end position="116"/>
    </location>
</feature>
<feature type="transmembrane region" description="Helical" evidence="8">
    <location>
        <begin position="447"/>
        <end position="467"/>
    </location>
</feature>
<reference evidence="10 11" key="1">
    <citation type="journal article" date="2009" name="Stand. Genomic Sci.">
        <title>Complete genome sequence of Stackebrandtia nassauensis type strain (LLR-40K-21).</title>
        <authorList>
            <person name="Munk C."/>
            <person name="Lapidus A."/>
            <person name="Copeland A."/>
            <person name="Jando M."/>
            <person name="Mayilraj S."/>
            <person name="Glavina Del Rio T."/>
            <person name="Nolan M."/>
            <person name="Chen F."/>
            <person name="Lucas S."/>
            <person name="Tice H."/>
            <person name="Cheng J.F."/>
            <person name="Han C."/>
            <person name="Detter J.C."/>
            <person name="Bruce D."/>
            <person name="Goodwin L."/>
            <person name="Chain P."/>
            <person name="Pitluck S."/>
            <person name="Goker M."/>
            <person name="Ovchinikova G."/>
            <person name="Pati A."/>
            <person name="Ivanova N."/>
            <person name="Mavromatis K."/>
            <person name="Chen A."/>
            <person name="Palaniappan K."/>
            <person name="Land M."/>
            <person name="Hauser L."/>
            <person name="Chang Y.J."/>
            <person name="Jeffries C.D."/>
            <person name="Bristow J."/>
            <person name="Eisen J.A."/>
            <person name="Markowitz V."/>
            <person name="Hugenholtz P."/>
            <person name="Kyrpides N.C."/>
            <person name="Klenk H.P."/>
        </authorList>
    </citation>
    <scope>NUCLEOTIDE SEQUENCE [LARGE SCALE GENOMIC DNA]</scope>
    <source>
        <strain evidence="11">DSM 44728 / CIP 108903 / NRRL B-16338 / NBRC 102104 / LLR-40K-21</strain>
    </source>
</reference>
<dbReference type="STRING" id="446470.Snas_3841"/>
<evidence type="ECO:0000256" key="7">
    <source>
        <dbReference type="ARBA" id="ARBA00023136"/>
    </source>
</evidence>
<dbReference type="PANTHER" id="PTHR30445">
    <property type="entry name" value="K(+)_H(+) ANTIPORTER SUBUNIT KHTT"/>
    <property type="match status" value="1"/>
</dbReference>
<evidence type="ECO:0000256" key="5">
    <source>
        <dbReference type="ARBA" id="ARBA00022692"/>
    </source>
</evidence>
<keyword evidence="7 8" id="KW-0472">Membrane</keyword>
<feature type="transmembrane region" description="Helical" evidence="8">
    <location>
        <begin position="34"/>
        <end position="54"/>
    </location>
</feature>
<organism evidence="10 11">
    <name type="scientific">Stackebrandtia nassauensis (strain DSM 44728 / CIP 108903 / NRRL B-16338 / NBRC 102104 / LLR-40K-21)</name>
    <dbReference type="NCBI Taxonomy" id="446470"/>
    <lineage>
        <taxon>Bacteria</taxon>
        <taxon>Bacillati</taxon>
        <taxon>Actinomycetota</taxon>
        <taxon>Actinomycetes</taxon>
        <taxon>Glycomycetales</taxon>
        <taxon>Glycomycetaceae</taxon>
        <taxon>Stackebrandtia</taxon>
    </lineage>
</organism>
<feature type="transmembrane region" description="Helical" evidence="8">
    <location>
        <begin position="417"/>
        <end position="435"/>
    </location>
</feature>
<feature type="domain" description="RCK C-terminal" evidence="9">
    <location>
        <begin position="298"/>
        <end position="381"/>
    </location>
</feature>
<feature type="transmembrane region" description="Helical" evidence="8">
    <location>
        <begin position="511"/>
        <end position="530"/>
    </location>
</feature>
<dbReference type="InterPro" id="IPR022457">
    <property type="entry name" value="Asp_Ala_antiprt"/>
</dbReference>
<evidence type="ECO:0000256" key="4">
    <source>
        <dbReference type="ARBA" id="ARBA00022475"/>
    </source>
</evidence>
<dbReference type="EMBL" id="CP001778">
    <property type="protein sequence ID" value="ADD43497.1"/>
    <property type="molecule type" value="Genomic_DNA"/>
</dbReference>
<feature type="transmembrane region" description="Helical" evidence="8">
    <location>
        <begin position="9"/>
        <end position="28"/>
    </location>
</feature>
<evidence type="ECO:0000256" key="6">
    <source>
        <dbReference type="ARBA" id="ARBA00022989"/>
    </source>
</evidence>
<proteinExistence type="inferred from homology"/>
<dbReference type="GO" id="GO:0005886">
    <property type="term" value="C:plasma membrane"/>
    <property type="evidence" value="ECO:0007669"/>
    <property type="project" value="UniProtKB-SubCell"/>
</dbReference>
<dbReference type="GO" id="GO:0008324">
    <property type="term" value="F:monoatomic cation transmembrane transporter activity"/>
    <property type="evidence" value="ECO:0007669"/>
    <property type="project" value="InterPro"/>
</dbReference>
<dbReference type="eggNOG" id="COG2985">
    <property type="taxonomic scope" value="Bacteria"/>
</dbReference>
<dbReference type="GO" id="GO:0006813">
    <property type="term" value="P:potassium ion transport"/>
    <property type="evidence" value="ECO:0007669"/>
    <property type="project" value="InterPro"/>
</dbReference>
<dbReference type="PROSITE" id="PS51202">
    <property type="entry name" value="RCK_C"/>
    <property type="match status" value="1"/>
</dbReference>
<dbReference type="OrthoDB" id="5166626at2"/>
<evidence type="ECO:0000259" key="9">
    <source>
        <dbReference type="PROSITE" id="PS51202"/>
    </source>
</evidence>
<feature type="transmembrane region" description="Helical" evidence="8">
    <location>
        <begin position="163"/>
        <end position="181"/>
    </location>
</feature>
<keyword evidence="11" id="KW-1185">Reference proteome</keyword>
<evidence type="ECO:0000313" key="10">
    <source>
        <dbReference type="EMBL" id="ADD43497.1"/>
    </source>
</evidence>
<comment type="subcellular location">
    <subcellularLocation>
        <location evidence="1">Cell membrane</location>
        <topology evidence="1">Multi-pass membrane protein</topology>
    </subcellularLocation>
</comment>
<dbReference type="AlphaFoldDB" id="D3PYR4"/>
<gene>
    <name evidence="10" type="ordered locus">Snas_3841</name>
</gene>
<dbReference type="Pfam" id="PF06826">
    <property type="entry name" value="Asp-Al_Ex"/>
    <property type="match status" value="2"/>
</dbReference>
<feature type="transmembrane region" description="Helical" evidence="8">
    <location>
        <begin position="66"/>
        <end position="83"/>
    </location>
</feature>
<keyword evidence="6 8" id="KW-1133">Transmembrane helix</keyword>
<sequence>MWKWFTDTLVAQAELAIFLALALGFFVGKLRYKSLTLGPVTGTLLAGVAVGLCADIEIPDLVKTTAFVAFLFALGYGVGPQFFAGLKGDGVKQLILAVVSCLIGLGVVIAAAKVLGYGPGWGAGLLAGGLTQSSVIGVAGSAIEGLPGLSAKEIKTYESQIAVGYAVCYLFGTAAAAYFLSSVAPRLIGTKDLAAETHQMERDLGVAEEKDTAPAYYSVVRRTYRLTGAAVIGKSVAQVEVDALDQGHRVVFHDLRRGEELSTVTPDTVLREGDVVTIAARRADLVALDVERHWGPEVDDPRLLHYEVETLSIVITNKALVGANIGDAFADRAPKVFVNKLVRGGQTIPWSDATVIHRGDEITIQGGKEYVEAAVADLGYPNRSNDATDMSYVGAGIVVGGLIGVPTIAIAGADIGLTTSGGALIMGLVFGWLRARYPTFGKFPPAANWLMSTGGLCMFVGIVGITAGPSFVSGLKQEGLSLVFAGLVVTLLPMIICLYLGRYLFRFPTPILLGVIAGANTTTASIGAITDAAKSQVPVLGYTVPYAIGNTLLSIWGAIIIAVLA</sequence>
<dbReference type="HOGENOM" id="CLU_035023_2_2_11"/>
<dbReference type="InterPro" id="IPR006512">
    <property type="entry name" value="YidE_YbjL"/>
</dbReference>
<keyword evidence="4" id="KW-1003">Cell membrane</keyword>
<dbReference type="Proteomes" id="UP000000844">
    <property type="component" value="Chromosome"/>
</dbReference>
<name>D3PYR4_STANL</name>
<dbReference type="PANTHER" id="PTHR30445:SF9">
    <property type="match status" value="1"/>
</dbReference>
<dbReference type="InterPro" id="IPR036721">
    <property type="entry name" value="RCK_C_sf"/>
</dbReference>
<feature type="transmembrane region" description="Helical" evidence="8">
    <location>
        <begin position="392"/>
        <end position="411"/>
    </location>
</feature>
<keyword evidence="5 8" id="KW-0812">Transmembrane</keyword>
<dbReference type="NCBIfam" id="TIGR01625">
    <property type="entry name" value="YidE_YbjL_dupl"/>
    <property type="match status" value="1"/>
</dbReference>
<feature type="transmembrane region" description="Helical" evidence="8">
    <location>
        <begin position="479"/>
        <end position="499"/>
    </location>
</feature>
<evidence type="ECO:0000256" key="8">
    <source>
        <dbReference type="SAM" id="Phobius"/>
    </source>
</evidence>
<dbReference type="InterPro" id="IPR006037">
    <property type="entry name" value="RCK_C"/>
</dbReference>
<dbReference type="NCBIfam" id="TIGR03802">
    <property type="entry name" value="Asp_Ala_antiprt"/>
    <property type="match status" value="1"/>
</dbReference>